<dbReference type="InterPro" id="IPR010817">
    <property type="entry name" value="HemY_N"/>
</dbReference>
<evidence type="ECO:0000256" key="9">
    <source>
        <dbReference type="ARBA" id="ARBA00023244"/>
    </source>
</evidence>
<evidence type="ECO:0000256" key="4">
    <source>
        <dbReference type="ARBA" id="ARBA00022475"/>
    </source>
</evidence>
<keyword evidence="6 10" id="KW-0812">Transmembrane</keyword>
<evidence type="ECO:0000256" key="5">
    <source>
        <dbReference type="ARBA" id="ARBA00022519"/>
    </source>
</evidence>
<keyword evidence="5" id="KW-0997">Cell inner membrane</keyword>
<gene>
    <name evidence="12" type="ORF">KDW96_10735</name>
</gene>
<dbReference type="NCBIfam" id="TIGR00540">
    <property type="entry name" value="TPR_hemY_coli"/>
    <property type="match status" value="1"/>
</dbReference>
<keyword evidence="4" id="KW-1003">Cell membrane</keyword>
<evidence type="ECO:0000256" key="7">
    <source>
        <dbReference type="ARBA" id="ARBA00022989"/>
    </source>
</evidence>
<dbReference type="Pfam" id="PF07219">
    <property type="entry name" value="HemY_N"/>
    <property type="match status" value="1"/>
</dbReference>
<feature type="domain" description="HemY N-terminal" evidence="11">
    <location>
        <begin position="29"/>
        <end position="135"/>
    </location>
</feature>
<keyword evidence="7 10" id="KW-1133">Transmembrane helix</keyword>
<evidence type="ECO:0000256" key="2">
    <source>
        <dbReference type="ARBA" id="ARBA00004429"/>
    </source>
</evidence>
<accession>A0ABY5HFH3</accession>
<dbReference type="InterPro" id="IPR011990">
    <property type="entry name" value="TPR-like_helical_dom_sf"/>
</dbReference>
<protein>
    <submittedName>
        <fullName evidence="12">Tetratricopeptide repeat protein</fullName>
    </submittedName>
</protein>
<evidence type="ECO:0000256" key="6">
    <source>
        <dbReference type="ARBA" id="ARBA00022692"/>
    </source>
</evidence>
<evidence type="ECO:0000313" key="13">
    <source>
        <dbReference type="Proteomes" id="UP001059672"/>
    </source>
</evidence>
<name>A0ABY5HFH3_9PSED</name>
<dbReference type="InterPro" id="IPR005254">
    <property type="entry name" value="Heme_biosyn_assoc_TPR_pro"/>
</dbReference>
<comment type="subcellular location">
    <subcellularLocation>
        <location evidence="2">Cell inner membrane</location>
        <topology evidence="2">Multi-pass membrane protein</topology>
    </subcellularLocation>
</comment>
<dbReference type="SUPFAM" id="SSF48452">
    <property type="entry name" value="TPR-like"/>
    <property type="match status" value="2"/>
</dbReference>
<comment type="pathway">
    <text evidence="3">Porphyrin-containing compound metabolism; protoheme biosynthesis.</text>
</comment>
<dbReference type="RefSeq" id="WP_255840400.1">
    <property type="nucleotide sequence ID" value="NZ_CP073346.1"/>
</dbReference>
<keyword evidence="9" id="KW-0627">Porphyrin biosynthesis</keyword>
<dbReference type="InterPro" id="IPR019734">
    <property type="entry name" value="TPR_rpt"/>
</dbReference>
<evidence type="ECO:0000256" key="1">
    <source>
        <dbReference type="ARBA" id="ARBA00002962"/>
    </source>
</evidence>
<evidence type="ECO:0000313" key="12">
    <source>
        <dbReference type="EMBL" id="UTW09741.1"/>
    </source>
</evidence>
<evidence type="ECO:0000259" key="11">
    <source>
        <dbReference type="Pfam" id="PF07219"/>
    </source>
</evidence>
<reference evidence="12" key="1">
    <citation type="submission" date="2021-04" db="EMBL/GenBank/DDBJ databases">
        <title>Oceanospirillales bacteria with DddD are important DMSP degraders in coastal seawater.</title>
        <authorList>
            <person name="Liu J."/>
        </authorList>
    </citation>
    <scope>NUCLEOTIDE SEQUENCE</scope>
    <source>
        <strain evidence="12">D13-4</strain>
    </source>
</reference>
<keyword evidence="8 10" id="KW-0472">Membrane</keyword>
<dbReference type="Pfam" id="PF13174">
    <property type="entry name" value="TPR_6"/>
    <property type="match status" value="1"/>
</dbReference>
<dbReference type="EMBL" id="CP073346">
    <property type="protein sequence ID" value="UTW09741.1"/>
    <property type="molecule type" value="Genomic_DNA"/>
</dbReference>
<evidence type="ECO:0000256" key="3">
    <source>
        <dbReference type="ARBA" id="ARBA00004744"/>
    </source>
</evidence>
<dbReference type="Proteomes" id="UP001059672">
    <property type="component" value="Chromosome"/>
</dbReference>
<sequence length="415" mass="46744">MKRVALLLAVLLVVAGLGLLGMAIVEHKGYVLFAYQGFRYESSLWAFLGLLLALWLLIRLLRLVLGVLVTSGRLINPWSRLHRSRRVRVASEQGFVDLAEGRWVPALRYLRRAAESDPQPLMYYLSAARAAHKLGQHEDSDALLERALKRQPDAELAIALTHARLQQDRGQRDAARETLEIMRERYPQHSQVLRQLQRLYLQAGDWSALLGLLPELRKQKVLGAAELAELERQAWHGRLATAGQPVGSDAQGALAALTQSWEQLSSGQRQDPQLLAVYAEQLRVLGAEREAEELLHHALKRNYDSRLVRLYGLLRGQDPARQLQAAEGWLKQHPQDAGLLLTVGRLCLQNQLWGKAKEYFESSLIFQRDPETCAELARLLARLGEVERSNQLFQEGLGLLDQRLGGLPLPQPAIQ</sequence>
<evidence type="ECO:0000256" key="8">
    <source>
        <dbReference type="ARBA" id="ARBA00023136"/>
    </source>
</evidence>
<proteinExistence type="predicted"/>
<comment type="function">
    <text evidence="1">Involved in a late step of protoheme IX synthesis.</text>
</comment>
<keyword evidence="13" id="KW-1185">Reference proteome</keyword>
<feature type="transmembrane region" description="Helical" evidence="10">
    <location>
        <begin position="47"/>
        <end position="75"/>
    </location>
</feature>
<evidence type="ECO:0000256" key="10">
    <source>
        <dbReference type="SAM" id="Phobius"/>
    </source>
</evidence>
<dbReference type="Gene3D" id="1.25.40.10">
    <property type="entry name" value="Tetratricopeptide repeat domain"/>
    <property type="match status" value="2"/>
</dbReference>
<organism evidence="12 13">
    <name type="scientific">Pseudomonas benzenivorans</name>
    <dbReference type="NCBI Taxonomy" id="556533"/>
    <lineage>
        <taxon>Bacteria</taxon>
        <taxon>Pseudomonadati</taxon>
        <taxon>Pseudomonadota</taxon>
        <taxon>Gammaproteobacteria</taxon>
        <taxon>Pseudomonadales</taxon>
        <taxon>Pseudomonadaceae</taxon>
        <taxon>Pseudomonas</taxon>
    </lineage>
</organism>